<dbReference type="InterPro" id="IPR050565">
    <property type="entry name" value="LYPA1-2/EST-like"/>
</dbReference>
<dbReference type="AlphaFoldDB" id="A0A512BQP8"/>
<keyword evidence="2 4" id="KW-0378">Hydrolase</keyword>
<evidence type="ECO:0000313" key="5">
    <source>
        <dbReference type="Proteomes" id="UP000321085"/>
    </source>
</evidence>
<dbReference type="SUPFAM" id="SSF53474">
    <property type="entry name" value="alpha/beta-Hydrolases"/>
    <property type="match status" value="1"/>
</dbReference>
<dbReference type="RefSeq" id="WP_114186711.1">
    <property type="nucleotide sequence ID" value="NZ_BJYU01000020.1"/>
</dbReference>
<dbReference type="InterPro" id="IPR029058">
    <property type="entry name" value="AB_hydrolase_fold"/>
</dbReference>
<protein>
    <submittedName>
        <fullName evidence="4">Hydrolase</fullName>
    </submittedName>
</protein>
<sequence>MKELSFIHRFEPALTPDLPPLLLLHGTGGDENDLISLGKMISPGAALLSPRGKVLENGMPRFFRRLAEGVFDEADVKARANELADFIAEAREAYGLQAPVGVGFSNGANIAAALLMLRPEALAGAVLLRAMVPLSEPPKADLAGKGVLMLSGSMDPIIPAENSERLAEFLSESGASVKHTVLPVGHGLSQQDLSLTQNWFLNR</sequence>
<comment type="caution">
    <text evidence="4">The sequence shown here is derived from an EMBL/GenBank/DDBJ whole genome shotgun (WGS) entry which is preliminary data.</text>
</comment>
<name>A0A512BQP8_9HYPH</name>
<dbReference type="Proteomes" id="UP000321085">
    <property type="component" value="Unassembled WGS sequence"/>
</dbReference>
<feature type="domain" description="Phospholipase/carboxylesterase/thioesterase" evidence="3">
    <location>
        <begin position="21"/>
        <end position="196"/>
    </location>
</feature>
<dbReference type="GO" id="GO:0016787">
    <property type="term" value="F:hydrolase activity"/>
    <property type="evidence" value="ECO:0007669"/>
    <property type="project" value="UniProtKB-KW"/>
</dbReference>
<dbReference type="EMBL" id="BJYU01000020">
    <property type="protein sequence ID" value="GEO14252.1"/>
    <property type="molecule type" value="Genomic_DNA"/>
</dbReference>
<evidence type="ECO:0000256" key="1">
    <source>
        <dbReference type="ARBA" id="ARBA00006499"/>
    </source>
</evidence>
<evidence type="ECO:0000259" key="3">
    <source>
        <dbReference type="Pfam" id="PF02230"/>
    </source>
</evidence>
<dbReference type="PANTHER" id="PTHR10655">
    <property type="entry name" value="LYSOPHOSPHOLIPASE-RELATED"/>
    <property type="match status" value="1"/>
</dbReference>
<dbReference type="Pfam" id="PF02230">
    <property type="entry name" value="Abhydrolase_2"/>
    <property type="match status" value="1"/>
</dbReference>
<reference evidence="4 5" key="1">
    <citation type="submission" date="2019-07" db="EMBL/GenBank/DDBJ databases">
        <title>Whole genome shotgun sequence of Microvirga aerophila NBRC 106136.</title>
        <authorList>
            <person name="Hosoyama A."/>
            <person name="Uohara A."/>
            <person name="Ohji S."/>
            <person name="Ichikawa N."/>
        </authorList>
    </citation>
    <scope>NUCLEOTIDE SEQUENCE [LARGE SCALE GENOMIC DNA]</scope>
    <source>
        <strain evidence="4 5">NBRC 106136</strain>
    </source>
</reference>
<evidence type="ECO:0000313" key="4">
    <source>
        <dbReference type="EMBL" id="GEO14252.1"/>
    </source>
</evidence>
<evidence type="ECO:0000256" key="2">
    <source>
        <dbReference type="ARBA" id="ARBA00022801"/>
    </source>
</evidence>
<dbReference type="InterPro" id="IPR003140">
    <property type="entry name" value="PLipase/COase/thioEstase"/>
</dbReference>
<dbReference type="Gene3D" id="3.40.50.1820">
    <property type="entry name" value="alpha/beta hydrolase"/>
    <property type="match status" value="1"/>
</dbReference>
<keyword evidence="5" id="KW-1185">Reference proteome</keyword>
<organism evidence="4 5">
    <name type="scientific">Microvirga aerophila</name>
    <dbReference type="NCBI Taxonomy" id="670291"/>
    <lineage>
        <taxon>Bacteria</taxon>
        <taxon>Pseudomonadati</taxon>
        <taxon>Pseudomonadota</taxon>
        <taxon>Alphaproteobacteria</taxon>
        <taxon>Hyphomicrobiales</taxon>
        <taxon>Methylobacteriaceae</taxon>
        <taxon>Microvirga</taxon>
    </lineage>
</organism>
<accession>A0A512BQP8</accession>
<dbReference type="OrthoDB" id="9796570at2"/>
<dbReference type="PANTHER" id="PTHR10655:SF17">
    <property type="entry name" value="LYSOPHOSPHOLIPASE-LIKE PROTEIN 1"/>
    <property type="match status" value="1"/>
</dbReference>
<comment type="similarity">
    <text evidence="1">Belongs to the AB hydrolase superfamily. AB hydrolase 2 family.</text>
</comment>
<gene>
    <name evidence="4" type="ORF">MAE02_19480</name>
</gene>
<proteinExistence type="inferred from homology"/>